<evidence type="ECO:0000256" key="2">
    <source>
        <dbReference type="ARBA" id="ARBA00022638"/>
    </source>
</evidence>
<evidence type="ECO:0000313" key="4">
    <source>
        <dbReference type="Proteomes" id="UP000245838"/>
    </source>
</evidence>
<evidence type="ECO:0000256" key="1">
    <source>
        <dbReference type="ARBA" id="ARBA00022529"/>
    </source>
</evidence>
<organism evidence="3 4">
    <name type="scientific">Sodalis glossinidius (strain morsitans)</name>
    <dbReference type="NCBI Taxonomy" id="343509"/>
    <lineage>
        <taxon>Bacteria</taxon>
        <taxon>Pseudomonadati</taxon>
        <taxon>Pseudomonadota</taxon>
        <taxon>Gammaproteobacteria</taxon>
        <taxon>Enterobacterales</taxon>
        <taxon>Bruguierivoracaceae</taxon>
        <taxon>Sodalis</taxon>
    </lineage>
</organism>
<accession>A0A193QHE7</accession>
<dbReference type="GO" id="GO:0042742">
    <property type="term" value="P:defense response to bacterium"/>
    <property type="evidence" value="ECO:0007669"/>
    <property type="project" value="UniProtKB-KW"/>
</dbReference>
<dbReference type="GO" id="GO:0031640">
    <property type="term" value="P:killing of cells of another organism"/>
    <property type="evidence" value="ECO:0007669"/>
    <property type="project" value="UniProtKB-KW"/>
</dbReference>
<keyword evidence="2" id="KW-0081">Bacteriolytic enzyme</keyword>
<gene>
    <name evidence="3" type="ORF">SGGMMB4_01777</name>
</gene>
<proteinExistence type="predicted"/>
<reference evidence="3 4" key="1">
    <citation type="submission" date="2015-05" db="EMBL/GenBank/DDBJ databases">
        <authorList>
            <person name="Goodhead I."/>
        </authorList>
    </citation>
    <scope>NUCLEOTIDE SEQUENCE [LARGE SCALE GENOMIC DNA]</scope>
    <source>
        <strain evidence="4">morsitans</strain>
    </source>
</reference>
<sequence>MSQIIPLLNYEEGYRETPYYDSLGFPMVGTGILLGPEGTPLSYYTFTLLRKFQTFGCRIS</sequence>
<dbReference type="GO" id="GO:0003796">
    <property type="term" value="F:lysozyme activity"/>
    <property type="evidence" value="ECO:0007669"/>
    <property type="project" value="InterPro"/>
</dbReference>
<evidence type="ECO:0000313" key="3">
    <source>
        <dbReference type="EMBL" id="CRL44597.1"/>
    </source>
</evidence>
<dbReference type="EMBL" id="LN854557">
    <property type="protein sequence ID" value="CRL44597.1"/>
    <property type="molecule type" value="Genomic_DNA"/>
</dbReference>
<name>A0A193QHE7_SODGM</name>
<protein>
    <submittedName>
        <fullName evidence="3">Uncharacterized protein</fullName>
    </submittedName>
</protein>
<dbReference type="InterPro" id="IPR023347">
    <property type="entry name" value="Lysozyme_dom_sf"/>
</dbReference>
<dbReference type="Proteomes" id="UP000245838">
    <property type="component" value="Chromosome sggmmb4_Chromosome"/>
</dbReference>
<keyword evidence="1" id="KW-0929">Antimicrobial</keyword>
<dbReference type="SUPFAM" id="SSF53955">
    <property type="entry name" value="Lysozyme-like"/>
    <property type="match status" value="1"/>
</dbReference>
<dbReference type="AlphaFoldDB" id="A0A193QHE7"/>
<dbReference type="InterPro" id="IPR023346">
    <property type="entry name" value="Lysozyme-like_dom_sf"/>
</dbReference>
<dbReference type="Gene3D" id="1.10.530.40">
    <property type="match status" value="1"/>
</dbReference>